<protein>
    <submittedName>
        <fullName evidence="2">Uncharacterized protein</fullName>
    </submittedName>
</protein>
<comment type="caution">
    <text evidence="2">The sequence shown here is derived from an EMBL/GenBank/DDBJ whole genome shotgun (WGS) entry which is preliminary data.</text>
</comment>
<dbReference type="EMBL" id="JACGWN010000005">
    <property type="protein sequence ID" value="KAL0449206.1"/>
    <property type="molecule type" value="Genomic_DNA"/>
</dbReference>
<gene>
    <name evidence="2" type="ORF">Slati_1477000</name>
</gene>
<reference evidence="2" key="2">
    <citation type="journal article" date="2024" name="Plant">
        <title>Genomic evolution and insights into agronomic trait innovations of Sesamum species.</title>
        <authorList>
            <person name="Miao H."/>
            <person name="Wang L."/>
            <person name="Qu L."/>
            <person name="Liu H."/>
            <person name="Sun Y."/>
            <person name="Le M."/>
            <person name="Wang Q."/>
            <person name="Wei S."/>
            <person name="Zheng Y."/>
            <person name="Lin W."/>
            <person name="Duan Y."/>
            <person name="Cao H."/>
            <person name="Xiong S."/>
            <person name="Wang X."/>
            <person name="Wei L."/>
            <person name="Li C."/>
            <person name="Ma Q."/>
            <person name="Ju M."/>
            <person name="Zhao R."/>
            <person name="Li G."/>
            <person name="Mu C."/>
            <person name="Tian Q."/>
            <person name="Mei H."/>
            <person name="Zhang T."/>
            <person name="Gao T."/>
            <person name="Zhang H."/>
        </authorList>
    </citation>
    <scope>NUCLEOTIDE SEQUENCE</scope>
    <source>
        <strain evidence="2">KEN1</strain>
    </source>
</reference>
<organism evidence="2">
    <name type="scientific">Sesamum latifolium</name>
    <dbReference type="NCBI Taxonomy" id="2727402"/>
    <lineage>
        <taxon>Eukaryota</taxon>
        <taxon>Viridiplantae</taxon>
        <taxon>Streptophyta</taxon>
        <taxon>Embryophyta</taxon>
        <taxon>Tracheophyta</taxon>
        <taxon>Spermatophyta</taxon>
        <taxon>Magnoliopsida</taxon>
        <taxon>eudicotyledons</taxon>
        <taxon>Gunneridae</taxon>
        <taxon>Pentapetalae</taxon>
        <taxon>asterids</taxon>
        <taxon>lamiids</taxon>
        <taxon>Lamiales</taxon>
        <taxon>Pedaliaceae</taxon>
        <taxon>Sesamum</taxon>
    </lineage>
</organism>
<feature type="compositionally biased region" description="Polar residues" evidence="1">
    <location>
        <begin position="58"/>
        <end position="68"/>
    </location>
</feature>
<proteinExistence type="predicted"/>
<feature type="region of interest" description="Disordered" evidence="1">
    <location>
        <begin position="53"/>
        <end position="87"/>
    </location>
</feature>
<evidence type="ECO:0000313" key="2">
    <source>
        <dbReference type="EMBL" id="KAL0449206.1"/>
    </source>
</evidence>
<accession>A0AAW2X8F6</accession>
<name>A0AAW2X8F6_9LAMI</name>
<evidence type="ECO:0000256" key="1">
    <source>
        <dbReference type="SAM" id="MobiDB-lite"/>
    </source>
</evidence>
<feature type="compositionally biased region" description="Basic and acidic residues" evidence="1">
    <location>
        <begin position="72"/>
        <end position="87"/>
    </location>
</feature>
<dbReference type="AlphaFoldDB" id="A0AAW2X8F6"/>
<reference evidence="2" key="1">
    <citation type="submission" date="2020-06" db="EMBL/GenBank/DDBJ databases">
        <authorList>
            <person name="Li T."/>
            <person name="Hu X."/>
            <person name="Zhang T."/>
            <person name="Song X."/>
            <person name="Zhang H."/>
            <person name="Dai N."/>
            <person name="Sheng W."/>
            <person name="Hou X."/>
            <person name="Wei L."/>
        </authorList>
    </citation>
    <scope>NUCLEOTIDE SEQUENCE</scope>
    <source>
        <strain evidence="2">KEN1</strain>
        <tissue evidence="2">Leaf</tissue>
    </source>
</reference>
<sequence>MNTSDPHCVSNKTTKAEEKYFMARPVSMAPPIDEGSKGKALVLFNPFEALMIDDDGADSSSRGPNNATPPLEIHDECSRLECARPES</sequence>